<feature type="transmembrane region" description="Helical" evidence="1">
    <location>
        <begin position="179"/>
        <end position="198"/>
    </location>
</feature>
<evidence type="ECO:0000313" key="4">
    <source>
        <dbReference type="Proteomes" id="UP000018208"/>
    </source>
</evidence>
<evidence type="ECO:0000313" key="2">
    <source>
        <dbReference type="EMBL" id="EST47707.1"/>
    </source>
</evidence>
<dbReference type="EMBL" id="KI546035">
    <property type="protein sequence ID" value="EST47707.1"/>
    <property type="molecule type" value="Genomic_DNA"/>
</dbReference>
<accession>V6LSU1</accession>
<keyword evidence="4" id="KW-1185">Reference proteome</keyword>
<reference evidence="3" key="2">
    <citation type="submission" date="2020-12" db="EMBL/GenBank/DDBJ databases">
        <title>New Spironucleus salmonicida genome in near-complete chromosomes.</title>
        <authorList>
            <person name="Xu F."/>
            <person name="Kurt Z."/>
            <person name="Jimenez-Gonzalez A."/>
            <person name="Astvaldsson A."/>
            <person name="Andersson J.O."/>
            <person name="Svard S.G."/>
        </authorList>
    </citation>
    <scope>NUCLEOTIDE SEQUENCE</scope>
    <source>
        <strain evidence="3">ATCC 50377</strain>
    </source>
</reference>
<dbReference type="Proteomes" id="UP000018208">
    <property type="component" value="Unassembled WGS sequence"/>
</dbReference>
<name>V6LSU1_9EUKA</name>
<proteinExistence type="predicted"/>
<reference evidence="2 3" key="1">
    <citation type="journal article" date="2014" name="PLoS Genet.">
        <title>The Genome of Spironucleus salmonicida Highlights a Fish Pathogen Adapted to Fluctuating Environments.</title>
        <authorList>
            <person name="Xu F."/>
            <person name="Jerlstrom-Hultqvist J."/>
            <person name="Einarsson E."/>
            <person name="Astvaldsson A."/>
            <person name="Svard S.G."/>
            <person name="Andersson J.O."/>
        </authorList>
    </citation>
    <scope>NUCLEOTIDE SEQUENCE</scope>
    <source>
        <strain evidence="3">ATCC 50377</strain>
    </source>
</reference>
<dbReference type="EMBL" id="AUWU02000006">
    <property type="protein sequence ID" value="KAH0572217.1"/>
    <property type="molecule type" value="Genomic_DNA"/>
</dbReference>
<gene>
    <name evidence="2" type="ORF">SS50377_12103</name>
    <name evidence="3" type="ORF">SS50377_26426</name>
</gene>
<keyword evidence="1" id="KW-0472">Membrane</keyword>
<sequence>MNIPQTFEQIISLHLKIKKLLQEATNTRDFEPAEAADDCLQQSQKLLQSTIKQMNVTNLINLHLPTQQELVTAQQMFIQQQTSIIDSILHVKQFQALSASENVASDLYTDVEEVQGLKNVIQSNLTQGKETVDNMNNELARQNGQIEDLQGRAKGVGSIFTKGGGLALKVAATENKHCLIQTAMIIVVIVSFIIIFVIKFTK</sequence>
<keyword evidence="1" id="KW-0812">Transmembrane</keyword>
<evidence type="ECO:0000256" key="1">
    <source>
        <dbReference type="SAM" id="Phobius"/>
    </source>
</evidence>
<keyword evidence="1" id="KW-1133">Transmembrane helix</keyword>
<organism evidence="2">
    <name type="scientific">Spironucleus salmonicida</name>
    <dbReference type="NCBI Taxonomy" id="348837"/>
    <lineage>
        <taxon>Eukaryota</taxon>
        <taxon>Metamonada</taxon>
        <taxon>Diplomonadida</taxon>
        <taxon>Hexamitidae</taxon>
        <taxon>Hexamitinae</taxon>
        <taxon>Spironucleus</taxon>
    </lineage>
</organism>
<protein>
    <submittedName>
        <fullName evidence="2">Uncharacterized protein</fullName>
    </submittedName>
</protein>
<evidence type="ECO:0000313" key="3">
    <source>
        <dbReference type="EMBL" id="KAH0572217.1"/>
    </source>
</evidence>
<dbReference type="AlphaFoldDB" id="V6LSU1"/>
<dbReference type="VEuPathDB" id="GiardiaDB:SS50377_26426"/>